<dbReference type="OrthoDB" id="270318at2759"/>
<dbReference type="InterPro" id="IPR002060">
    <property type="entry name" value="Squ/phyt_synthse"/>
</dbReference>
<dbReference type="GeneID" id="115880501"/>
<dbReference type="RefSeq" id="XP_030753576.1">
    <property type="nucleotide sequence ID" value="XM_030897716.1"/>
</dbReference>
<dbReference type="FunCoup" id="A0A6J2XR84">
    <property type="interactions" value="1804"/>
</dbReference>
<dbReference type="KEGG" id="soy:115880501"/>
<keyword evidence="1" id="KW-1185">Reference proteome</keyword>
<protein>
    <submittedName>
        <fullName evidence="2">NADH dehydrogenase (Ubiquinone) complex I, assembly factor 6</fullName>
    </submittedName>
</protein>
<name>A0A6J2XR84_SITOR</name>
<reference evidence="2" key="1">
    <citation type="submission" date="2025-08" db="UniProtKB">
        <authorList>
            <consortium name="RefSeq"/>
        </authorList>
    </citation>
    <scope>IDENTIFICATION</scope>
    <source>
        <tissue evidence="2">Gonads</tissue>
    </source>
</reference>
<accession>A0A6J2XR84</accession>
<dbReference type="SUPFAM" id="SSF48576">
    <property type="entry name" value="Terpenoid synthases"/>
    <property type="match status" value="1"/>
</dbReference>
<dbReference type="Proteomes" id="UP000504635">
    <property type="component" value="Unplaced"/>
</dbReference>
<dbReference type="CTD" id="32151"/>
<sequence length="316" mass="36404">MILKNRIIMNNIKKSCLFSRKNIIHTNTQRFIKSQTPAEYCLNQIKQYDYENFICTILLKTVPRSVAIAVRSFNVEISRIVEQMSQETIGLMKLTFWEETIDKCYLKNIKDVPKHPVAIELFKAITKADLNKRYLKNLVTARKDNINTHSFKSLVDIEKYADQTVSSALYLILEGCNVRDVNADHAASHLGKSQGIVQQLRCIPYAKKLNFIPLPEEVLIKNQVSQEEVFRGTPSERLSECVYEVASRAHQHLIKSKSLMDKVPVNGRPALLPAIPILNYLENLQKVDYNVLNPSLQQRSWKILPSIYISNLRNIY</sequence>
<evidence type="ECO:0000313" key="2">
    <source>
        <dbReference type="RefSeq" id="XP_030753576.1"/>
    </source>
</evidence>
<dbReference type="Pfam" id="PF00494">
    <property type="entry name" value="SQS_PSY"/>
    <property type="match status" value="1"/>
</dbReference>
<gene>
    <name evidence="2" type="primary">LOC115880501</name>
</gene>
<dbReference type="InParanoid" id="A0A6J2XR84"/>
<evidence type="ECO:0000313" key="1">
    <source>
        <dbReference type="Proteomes" id="UP000504635"/>
    </source>
</evidence>
<proteinExistence type="predicted"/>
<dbReference type="InterPro" id="IPR008949">
    <property type="entry name" value="Isoprenoid_synthase_dom_sf"/>
</dbReference>
<organism evidence="1 2">
    <name type="scientific">Sitophilus oryzae</name>
    <name type="common">Rice weevil</name>
    <name type="synonym">Curculio oryzae</name>
    <dbReference type="NCBI Taxonomy" id="7048"/>
    <lineage>
        <taxon>Eukaryota</taxon>
        <taxon>Metazoa</taxon>
        <taxon>Ecdysozoa</taxon>
        <taxon>Arthropoda</taxon>
        <taxon>Hexapoda</taxon>
        <taxon>Insecta</taxon>
        <taxon>Pterygota</taxon>
        <taxon>Neoptera</taxon>
        <taxon>Endopterygota</taxon>
        <taxon>Coleoptera</taxon>
        <taxon>Polyphaga</taxon>
        <taxon>Cucujiformia</taxon>
        <taxon>Curculionidae</taxon>
        <taxon>Dryophthorinae</taxon>
        <taxon>Sitophilus</taxon>
    </lineage>
</organism>
<dbReference type="AlphaFoldDB" id="A0A6J2XR84"/>
<dbReference type="Gene3D" id="1.10.600.10">
    <property type="entry name" value="Farnesyl Diphosphate Synthase"/>
    <property type="match status" value="1"/>
</dbReference>